<dbReference type="VEuPathDB" id="TriTrypDB:TcYC6_0154150"/>
<dbReference type="AlphaFoldDB" id="A0A2V2WD38"/>
<dbReference type="VEuPathDB" id="TriTrypDB:TcCLB.508501.140"/>
<feature type="compositionally biased region" description="Low complexity" evidence="1">
    <location>
        <begin position="218"/>
        <end position="246"/>
    </location>
</feature>
<keyword evidence="2" id="KW-0732">Signal</keyword>
<organism evidence="3 4">
    <name type="scientific">Trypanosoma cruzi</name>
    <dbReference type="NCBI Taxonomy" id="5693"/>
    <lineage>
        <taxon>Eukaryota</taxon>
        <taxon>Discoba</taxon>
        <taxon>Euglenozoa</taxon>
        <taxon>Kinetoplastea</taxon>
        <taxon>Metakinetoplastina</taxon>
        <taxon>Trypanosomatida</taxon>
        <taxon>Trypanosomatidae</taxon>
        <taxon>Trypanosoma</taxon>
        <taxon>Schizotrypanum</taxon>
    </lineage>
</organism>
<gene>
    <name evidence="3" type="ORF">C3747_126g80</name>
</gene>
<dbReference type="InterPro" id="IPR000458">
    <property type="entry name" value="Tryp_mucin"/>
</dbReference>
<dbReference type="Proteomes" id="UP000246078">
    <property type="component" value="Unassembled WGS sequence"/>
</dbReference>
<feature type="region of interest" description="Disordered" evidence="1">
    <location>
        <begin position="33"/>
        <end position="258"/>
    </location>
</feature>
<comment type="caution">
    <text evidence="3">The sequence shown here is derived from an EMBL/GenBank/DDBJ whole genome shotgun (WGS) entry which is preliminary data.</text>
</comment>
<dbReference type="VEuPathDB" id="TriTrypDB:ECC02_012779"/>
<name>A0A2V2WD38_TRYCR</name>
<accession>A0A2V2WD38</accession>
<feature type="compositionally biased region" description="Polar residues" evidence="1">
    <location>
        <begin position="141"/>
        <end position="163"/>
    </location>
</feature>
<proteinExistence type="predicted"/>
<dbReference type="VEuPathDB" id="TriTrypDB:C3747_126g80"/>
<dbReference type="VEuPathDB" id="TriTrypDB:TcCLB.510561.40"/>
<evidence type="ECO:0000313" key="3">
    <source>
        <dbReference type="EMBL" id="PWV05703.1"/>
    </source>
</evidence>
<protein>
    <submittedName>
        <fullName evidence="3">Putative mucin TcMUCII</fullName>
    </submittedName>
</protein>
<feature type="signal peptide" evidence="2">
    <location>
        <begin position="1"/>
        <end position="27"/>
    </location>
</feature>
<dbReference type="OMA" id="PNPKQQN"/>
<feature type="compositionally biased region" description="Polar residues" evidence="1">
    <location>
        <begin position="53"/>
        <end position="83"/>
    </location>
</feature>
<dbReference type="VEuPathDB" id="TriTrypDB:TcCL_Unassigned04949"/>
<feature type="compositionally biased region" description="Basic and acidic residues" evidence="1">
    <location>
        <begin position="103"/>
        <end position="113"/>
    </location>
</feature>
<evidence type="ECO:0000256" key="2">
    <source>
        <dbReference type="SAM" id="SignalP"/>
    </source>
</evidence>
<evidence type="ECO:0000313" key="4">
    <source>
        <dbReference type="Proteomes" id="UP000246078"/>
    </source>
</evidence>
<dbReference type="Pfam" id="PF01456">
    <property type="entry name" value="Mucin"/>
    <property type="match status" value="2"/>
</dbReference>
<dbReference type="EMBL" id="PRFC01000126">
    <property type="protein sequence ID" value="PWV05703.1"/>
    <property type="molecule type" value="Genomic_DNA"/>
</dbReference>
<feature type="compositionally biased region" description="Low complexity" evidence="1">
    <location>
        <begin position="185"/>
        <end position="211"/>
    </location>
</feature>
<dbReference type="VEuPathDB" id="TriTrypDB:TcCLB.509479.20"/>
<feature type="chain" id="PRO_5016069147" evidence="2">
    <location>
        <begin position="28"/>
        <end position="282"/>
    </location>
</feature>
<sequence length="282" mass="27473">MTTLTMTTCRLLCALLVLAACCCPSVCVTATGGDPNKGSSSLSPSQSKEAGAQGTSGDSASQSSTDPTDASPSKSPGTGTVKNPGNDAKQPHSAPGSQGAGDAHNRNGQEPIKESSTSGSAEPNEKVQEQATISGAGGKGPSSQPSNGQTQSENPTSQGSSAGNGVPRSPGTEGSESIPKEGADGSDASGSPGGSVSPAAASISVTASVPAQGQKENAPTTTTTTTTKAPTTTTTTTTEAPTTTTTRAPSLLRESDGSLSSSAWVCAPLLLAVSALAYTTLG</sequence>
<reference evidence="3 4" key="1">
    <citation type="journal article" date="2018" name="Microb. Genom.">
        <title>Expanding an expanded genome: long-read sequencing of Trypanosoma cruzi.</title>
        <authorList>
            <person name="Berna L."/>
            <person name="Rodriguez M."/>
            <person name="Chiribao M.L."/>
            <person name="Parodi-Talice A."/>
            <person name="Pita S."/>
            <person name="Rijo G."/>
            <person name="Alvarez-Valin F."/>
            <person name="Robello C."/>
        </authorList>
    </citation>
    <scope>NUCLEOTIDE SEQUENCE [LARGE SCALE GENOMIC DNA]</scope>
    <source>
        <strain evidence="3 4">TCC</strain>
    </source>
</reference>
<evidence type="ECO:0000256" key="1">
    <source>
        <dbReference type="SAM" id="MobiDB-lite"/>
    </source>
</evidence>